<dbReference type="EMBL" id="WTPW01000189">
    <property type="protein sequence ID" value="KAF0537623.1"/>
    <property type="molecule type" value="Genomic_DNA"/>
</dbReference>
<proteinExistence type="predicted"/>
<keyword evidence="1" id="KW-0175">Coiled coil</keyword>
<feature type="coiled-coil region" evidence="1">
    <location>
        <begin position="39"/>
        <end position="73"/>
    </location>
</feature>
<name>A0A8H4AVP6_GIGMA</name>
<evidence type="ECO:0000313" key="3">
    <source>
        <dbReference type="Proteomes" id="UP000439903"/>
    </source>
</evidence>
<reference evidence="2 3" key="1">
    <citation type="journal article" date="2019" name="Environ. Microbiol.">
        <title>At the nexus of three kingdoms: the genome of the mycorrhizal fungus Gigaspora margarita provides insights into plant, endobacterial and fungal interactions.</title>
        <authorList>
            <person name="Venice F."/>
            <person name="Ghignone S."/>
            <person name="Salvioli di Fossalunga A."/>
            <person name="Amselem J."/>
            <person name="Novero M."/>
            <person name="Xianan X."/>
            <person name="Sedzielewska Toro K."/>
            <person name="Morin E."/>
            <person name="Lipzen A."/>
            <person name="Grigoriev I.V."/>
            <person name="Henrissat B."/>
            <person name="Martin F.M."/>
            <person name="Bonfante P."/>
        </authorList>
    </citation>
    <scope>NUCLEOTIDE SEQUENCE [LARGE SCALE GENOMIC DNA]</scope>
    <source>
        <strain evidence="2 3">BEG34</strain>
    </source>
</reference>
<protein>
    <submittedName>
        <fullName evidence="2">Uncharacterized protein</fullName>
    </submittedName>
</protein>
<gene>
    <name evidence="2" type="ORF">F8M41_008387</name>
</gene>
<comment type="caution">
    <text evidence="2">The sequence shown here is derived from an EMBL/GenBank/DDBJ whole genome shotgun (WGS) entry which is preliminary data.</text>
</comment>
<dbReference type="Proteomes" id="UP000439903">
    <property type="component" value="Unassembled WGS sequence"/>
</dbReference>
<accession>A0A8H4AVP6</accession>
<organism evidence="2 3">
    <name type="scientific">Gigaspora margarita</name>
    <dbReference type="NCBI Taxonomy" id="4874"/>
    <lineage>
        <taxon>Eukaryota</taxon>
        <taxon>Fungi</taxon>
        <taxon>Fungi incertae sedis</taxon>
        <taxon>Mucoromycota</taxon>
        <taxon>Glomeromycotina</taxon>
        <taxon>Glomeromycetes</taxon>
        <taxon>Diversisporales</taxon>
        <taxon>Gigasporaceae</taxon>
        <taxon>Gigaspora</taxon>
    </lineage>
</organism>
<evidence type="ECO:0000256" key="1">
    <source>
        <dbReference type="SAM" id="Coils"/>
    </source>
</evidence>
<keyword evidence="3" id="KW-1185">Reference proteome</keyword>
<dbReference type="OrthoDB" id="2480634at2759"/>
<dbReference type="AlphaFoldDB" id="A0A8H4AVP6"/>
<sequence length="85" mass="10428">MNDFVFIQQTGQEIYPYKKKLFKQKMSNLTLSEELFDAQIELREERRKWQEEYKQYQADLEDMKRKIEEIEAAALHSILHFQEVI</sequence>
<evidence type="ECO:0000313" key="2">
    <source>
        <dbReference type="EMBL" id="KAF0537623.1"/>
    </source>
</evidence>